<sequence length="330" mass="34939">MNAAAAPADTAELDEQALDPDPVASDARDFGAFSAAGGWMFALMVARSVRKGERTSAPGKVSMVAFATSAGCDAGRVSRYWRAWERAAADGVVPEADTLSPGQEIPLPDADEWSSYFSSHEPTGDRNESLAAMAETVGTSFGKAAEIASNRPAMRAAILGDPKTAAAAREALLERPQDRAAVLAQAMADPVARKEAAIEARRVERAEYVQRVLSEGKARTPSGQFIEVTAEGAERHLAVVQDPDASAEDVAEAYDFVQDLISDAVQADPDAYIHEQRTRLSKVVNSTVKSIQALDPDDLLAFADDTLITSVSELQQQVNALAAVLLGPLG</sequence>
<feature type="region of interest" description="Disordered" evidence="1">
    <location>
        <begin position="1"/>
        <end position="23"/>
    </location>
</feature>
<accession>A0A939PJR7</accession>
<dbReference type="RefSeq" id="WP_208261450.1">
    <property type="nucleotide sequence ID" value="NZ_JAGEOJ010000020.1"/>
</dbReference>
<evidence type="ECO:0000313" key="3">
    <source>
        <dbReference type="Proteomes" id="UP000669179"/>
    </source>
</evidence>
<organism evidence="2 3">
    <name type="scientific">Actinomadura barringtoniae</name>
    <dbReference type="NCBI Taxonomy" id="1427535"/>
    <lineage>
        <taxon>Bacteria</taxon>
        <taxon>Bacillati</taxon>
        <taxon>Actinomycetota</taxon>
        <taxon>Actinomycetes</taxon>
        <taxon>Streptosporangiales</taxon>
        <taxon>Thermomonosporaceae</taxon>
        <taxon>Actinomadura</taxon>
    </lineage>
</organism>
<evidence type="ECO:0000313" key="2">
    <source>
        <dbReference type="EMBL" id="MBO2453433.1"/>
    </source>
</evidence>
<reference evidence="2" key="1">
    <citation type="submission" date="2021-03" db="EMBL/GenBank/DDBJ databases">
        <authorList>
            <person name="Kanchanasin P."/>
            <person name="Saeng-In P."/>
            <person name="Phongsopitanun W."/>
            <person name="Yuki M."/>
            <person name="Kudo T."/>
            <person name="Ohkuma M."/>
            <person name="Tanasupawat S."/>
        </authorList>
    </citation>
    <scope>NUCLEOTIDE SEQUENCE</scope>
    <source>
        <strain evidence="2">GKU 128</strain>
    </source>
</reference>
<evidence type="ECO:0000256" key="1">
    <source>
        <dbReference type="SAM" id="MobiDB-lite"/>
    </source>
</evidence>
<dbReference type="EMBL" id="JAGEOJ010000020">
    <property type="protein sequence ID" value="MBO2453433.1"/>
    <property type="molecule type" value="Genomic_DNA"/>
</dbReference>
<protein>
    <submittedName>
        <fullName evidence="2">Uncharacterized protein</fullName>
    </submittedName>
</protein>
<keyword evidence="3" id="KW-1185">Reference proteome</keyword>
<name>A0A939PJR7_9ACTN</name>
<gene>
    <name evidence="2" type="ORF">J4573_40515</name>
</gene>
<dbReference type="AlphaFoldDB" id="A0A939PJR7"/>
<feature type="compositionally biased region" description="Low complexity" evidence="1">
    <location>
        <begin position="1"/>
        <end position="10"/>
    </location>
</feature>
<dbReference type="Proteomes" id="UP000669179">
    <property type="component" value="Unassembled WGS sequence"/>
</dbReference>
<comment type="caution">
    <text evidence="2">The sequence shown here is derived from an EMBL/GenBank/DDBJ whole genome shotgun (WGS) entry which is preliminary data.</text>
</comment>
<proteinExistence type="predicted"/>